<keyword evidence="3" id="KW-1185">Reference proteome</keyword>
<dbReference type="OrthoDB" id="4083144at2"/>
<proteinExistence type="inferred from homology"/>
<dbReference type="AlphaFoldDB" id="A0A4Q7WQQ7"/>
<dbReference type="GO" id="GO:0016301">
    <property type="term" value="F:kinase activity"/>
    <property type="evidence" value="ECO:0007669"/>
    <property type="project" value="UniProtKB-KW"/>
</dbReference>
<reference evidence="2 3" key="1">
    <citation type="journal article" date="2015" name="Stand. Genomic Sci.">
        <title>Genomic Encyclopedia of Bacterial and Archaeal Type Strains, Phase III: the genomes of soil and plant-associated and newly described type strains.</title>
        <authorList>
            <person name="Whitman W.B."/>
            <person name="Woyke T."/>
            <person name="Klenk H.P."/>
            <person name="Zhou Y."/>
            <person name="Lilburn T.G."/>
            <person name="Beck B.J."/>
            <person name="De Vos P."/>
            <person name="Vandamme P."/>
            <person name="Eisen J.A."/>
            <person name="Garrity G."/>
            <person name="Hugenholtz P."/>
            <person name="Kyrpides N.C."/>
        </authorList>
    </citation>
    <scope>NUCLEOTIDE SEQUENCE [LARGE SCALE GENOMIC DNA]</scope>
    <source>
        <strain evidence="2 3">VKM Ac-2540</strain>
    </source>
</reference>
<evidence type="ECO:0000256" key="1">
    <source>
        <dbReference type="ARBA" id="ARBA00006479"/>
    </source>
</evidence>
<keyword evidence="2" id="KW-0418">Kinase</keyword>
<accession>A0A4Q7WQQ7</accession>
<dbReference type="Pfam" id="PF00480">
    <property type="entry name" value="ROK"/>
    <property type="match status" value="1"/>
</dbReference>
<dbReference type="PANTHER" id="PTHR18964:SF173">
    <property type="entry name" value="GLUCOKINASE"/>
    <property type="match status" value="1"/>
</dbReference>
<dbReference type="PROSITE" id="PS01125">
    <property type="entry name" value="ROK"/>
    <property type="match status" value="1"/>
</dbReference>
<dbReference type="InterPro" id="IPR049874">
    <property type="entry name" value="ROK_cs"/>
</dbReference>
<sequence length="404" mass="42109">MQQVSDSSQSPGYDPAPTSSRALIVDRIRSAGTLSRVELTQLTGLKAPSVTAVVRRLIDDGLVAETGRGTSTSIGGKPRTLLQIRAAARYVVGVHLSEDHLTYVLVDYAGGVVARWRRDGPGDESDPEQVVERVANETRELIARSGVDQALVLGLGFVCPGPLIRNRGVTSAPPSMTRWVGFPIRSRLEELLGMPALLENDATAAAAGTRLTTSHDVSVMAALFMSEGIGSGLRLNGNVYQGAHGNAGEVGHICVQIGGPRCWCGGTGCLEALAGPAAVVEKARAAGLDLGSHRHSGVAAFAAIARLALSGDSRAEAIIRDSAAWIAIGAQTIANMYDVQLLVLTGPAFAVAGTIYLPILQERILSSVFGRSVGTEVVLDERGHDAAAIGAALMMLKSEHAISA</sequence>
<dbReference type="InterPro" id="IPR043129">
    <property type="entry name" value="ATPase_NBD"/>
</dbReference>
<keyword evidence="2" id="KW-0808">Transferase</keyword>
<dbReference type="InterPro" id="IPR000600">
    <property type="entry name" value="ROK"/>
</dbReference>
<comment type="caution">
    <text evidence="2">The sequence shown here is derived from an EMBL/GenBank/DDBJ whole genome shotgun (WGS) entry which is preliminary data.</text>
</comment>
<dbReference type="PANTHER" id="PTHR18964">
    <property type="entry name" value="ROK (REPRESSOR, ORF, KINASE) FAMILY"/>
    <property type="match status" value="1"/>
</dbReference>
<comment type="similarity">
    <text evidence="1">Belongs to the ROK (NagC/XylR) family.</text>
</comment>
<name>A0A4Q7WQQ7_9ACTN</name>
<dbReference type="RefSeq" id="WP_130447172.1">
    <property type="nucleotide sequence ID" value="NZ_SHKR01000014.1"/>
</dbReference>
<dbReference type="InterPro" id="IPR036390">
    <property type="entry name" value="WH_DNA-bd_sf"/>
</dbReference>
<dbReference type="SUPFAM" id="SSF53067">
    <property type="entry name" value="Actin-like ATPase domain"/>
    <property type="match status" value="1"/>
</dbReference>
<dbReference type="InterPro" id="IPR036388">
    <property type="entry name" value="WH-like_DNA-bd_sf"/>
</dbReference>
<dbReference type="Gene3D" id="3.30.420.40">
    <property type="match status" value="2"/>
</dbReference>
<dbReference type="Gene3D" id="1.10.10.10">
    <property type="entry name" value="Winged helix-like DNA-binding domain superfamily/Winged helix DNA-binding domain"/>
    <property type="match status" value="1"/>
</dbReference>
<dbReference type="SUPFAM" id="SSF46785">
    <property type="entry name" value="Winged helix' DNA-binding domain"/>
    <property type="match status" value="1"/>
</dbReference>
<evidence type="ECO:0000313" key="3">
    <source>
        <dbReference type="Proteomes" id="UP000292027"/>
    </source>
</evidence>
<gene>
    <name evidence="2" type="ORF">EV645_5867</name>
</gene>
<dbReference type="Proteomes" id="UP000292027">
    <property type="component" value="Unassembled WGS sequence"/>
</dbReference>
<evidence type="ECO:0000313" key="2">
    <source>
        <dbReference type="EMBL" id="RZU12594.1"/>
    </source>
</evidence>
<dbReference type="EMBL" id="SHKR01000014">
    <property type="protein sequence ID" value="RZU12594.1"/>
    <property type="molecule type" value="Genomic_DNA"/>
</dbReference>
<organism evidence="2 3">
    <name type="scientific">Kribbella rubisoli</name>
    <dbReference type="NCBI Taxonomy" id="3075929"/>
    <lineage>
        <taxon>Bacteria</taxon>
        <taxon>Bacillati</taxon>
        <taxon>Actinomycetota</taxon>
        <taxon>Actinomycetes</taxon>
        <taxon>Propionibacteriales</taxon>
        <taxon>Kribbellaceae</taxon>
        <taxon>Kribbella</taxon>
    </lineage>
</organism>
<protein>
    <submittedName>
        <fullName evidence="2">NBD/HSP70 family sugar kinase</fullName>
    </submittedName>
</protein>